<accession>A0A1H3IMV3</accession>
<dbReference type="AlphaFoldDB" id="A0A1H3IMV3"/>
<dbReference type="EMBL" id="FNON01000005">
    <property type="protein sequence ID" value="SDY28408.1"/>
    <property type="molecule type" value="Genomic_DNA"/>
</dbReference>
<dbReference type="Proteomes" id="UP000199515">
    <property type="component" value="Unassembled WGS sequence"/>
</dbReference>
<protein>
    <submittedName>
        <fullName evidence="1">Uncharacterized protein</fullName>
    </submittedName>
</protein>
<evidence type="ECO:0000313" key="1">
    <source>
        <dbReference type="EMBL" id="SDY28408.1"/>
    </source>
</evidence>
<evidence type="ECO:0000313" key="2">
    <source>
        <dbReference type="Proteomes" id="UP000199515"/>
    </source>
</evidence>
<keyword evidence="2" id="KW-1185">Reference proteome</keyword>
<name>A0A1H3IMV3_9PSEU</name>
<gene>
    <name evidence="1" type="ORF">SAMN05421504_10530</name>
</gene>
<dbReference type="STRING" id="589385.SAMN05421504_10530"/>
<organism evidence="1 2">
    <name type="scientific">Amycolatopsis xylanica</name>
    <dbReference type="NCBI Taxonomy" id="589385"/>
    <lineage>
        <taxon>Bacteria</taxon>
        <taxon>Bacillati</taxon>
        <taxon>Actinomycetota</taxon>
        <taxon>Actinomycetes</taxon>
        <taxon>Pseudonocardiales</taxon>
        <taxon>Pseudonocardiaceae</taxon>
        <taxon>Amycolatopsis</taxon>
    </lineage>
</organism>
<sequence length="121" mass="13091">MSISIDPRPLSQAERDVLHRVLSERFDGHEQLLAQVDEAEVTALWDHGSVSVDLRVPAARGGTARSGPIPVRALVNDESGDLLGEVLVWVNDGKLAALEYAWYGDDMPSSWPDPANISTSG</sequence>
<proteinExistence type="predicted"/>
<reference evidence="1 2" key="1">
    <citation type="submission" date="2016-10" db="EMBL/GenBank/DDBJ databases">
        <authorList>
            <person name="de Groot N.N."/>
        </authorList>
    </citation>
    <scope>NUCLEOTIDE SEQUENCE [LARGE SCALE GENOMIC DNA]</scope>
    <source>
        <strain evidence="1 2">CPCC 202699</strain>
    </source>
</reference>